<evidence type="ECO:0000313" key="1">
    <source>
        <dbReference type="EMBL" id="JAP88886.1"/>
    </source>
</evidence>
<organism evidence="1">
    <name type="scientific">Trepomonas sp. PC1</name>
    <dbReference type="NCBI Taxonomy" id="1076344"/>
    <lineage>
        <taxon>Eukaryota</taxon>
        <taxon>Metamonada</taxon>
        <taxon>Diplomonadida</taxon>
        <taxon>Hexamitidae</taxon>
        <taxon>Hexamitinae</taxon>
        <taxon>Trepomonas</taxon>
    </lineage>
</organism>
<dbReference type="EMBL" id="GDID01007720">
    <property type="protein sequence ID" value="JAP88886.1"/>
    <property type="molecule type" value="Transcribed_RNA"/>
</dbReference>
<dbReference type="AlphaFoldDB" id="A0A146JZG9"/>
<sequence>YKINKINYSDMLIEVKSKSKDQFELLNNFQDKNKVFDNVEKEKGLDGSITLKLGVNKNLINSIVQKQSNQIGNFIKIGLLENQQFMQQLQISKSVKFASVGGFGGCSCFIKEMQNMVQQVVDISKHQNIQFMAPVSGVAQELWNTAFQLSVAAGGVYLDDEKDHVKFDIAQFKLDSNEGVVEALERYKTEVKKDFPSYEIEITYFDMFQRKIEYFSATVKKNLLFYAKCSWDGINFSLQAGHHHQNVHVQFSDLKNIETAEELQPQLKYVVALRPMLFSDETEKISDESKRKEAQFQDLCKGSYKMNVTVFASVKKQWEKRYETYITVQWRK</sequence>
<reference evidence="1" key="1">
    <citation type="submission" date="2015-07" db="EMBL/GenBank/DDBJ databases">
        <title>Adaptation to a free-living lifestyle via gene acquisitions in the diplomonad Trepomonas sp. PC1.</title>
        <authorList>
            <person name="Xu F."/>
            <person name="Jerlstrom-Hultqvist J."/>
            <person name="Kolisko M."/>
            <person name="Simpson A.G.B."/>
            <person name="Roger A.J."/>
            <person name="Svard S.G."/>
            <person name="Andersson J.O."/>
        </authorList>
    </citation>
    <scope>NUCLEOTIDE SEQUENCE</scope>
    <source>
        <strain evidence="1">PC1</strain>
    </source>
</reference>
<proteinExistence type="predicted"/>
<accession>A0A146JZG9</accession>
<protein>
    <submittedName>
        <fullName evidence="1">Uncharacterized protein</fullName>
    </submittedName>
</protein>
<name>A0A146JZG9_9EUKA</name>
<feature type="non-terminal residue" evidence="1">
    <location>
        <position position="1"/>
    </location>
</feature>
<gene>
    <name evidence="1" type="ORF">TPC1_31619</name>
</gene>